<gene>
    <name evidence="5" type="ORF">MCNF_55190</name>
</gene>
<dbReference type="SUPFAM" id="SSF53720">
    <property type="entry name" value="ALDH-like"/>
    <property type="match status" value="1"/>
</dbReference>
<accession>A0A7I7Y6J0</accession>
<dbReference type="GO" id="GO:0004030">
    <property type="term" value="F:aldehyde dehydrogenase [NAD(P)+] activity"/>
    <property type="evidence" value="ECO:0007669"/>
    <property type="project" value="InterPro"/>
</dbReference>
<evidence type="ECO:0000313" key="5">
    <source>
        <dbReference type="EMBL" id="BBZ36914.1"/>
    </source>
</evidence>
<keyword evidence="2" id="KW-0521">NADP</keyword>
<evidence type="ECO:0000259" key="4">
    <source>
        <dbReference type="Pfam" id="PF00171"/>
    </source>
</evidence>
<dbReference type="FunFam" id="3.40.605.10:FF:000012">
    <property type="entry name" value="NAD-dependent succinate-semialdehyde dehydrogenase"/>
    <property type="match status" value="1"/>
</dbReference>
<evidence type="ECO:0000313" key="6">
    <source>
        <dbReference type="Proteomes" id="UP000466931"/>
    </source>
</evidence>
<dbReference type="RefSeq" id="WP_163645577.1">
    <property type="nucleotide sequence ID" value="NZ_AP022612.1"/>
</dbReference>
<dbReference type="Gene3D" id="3.40.605.10">
    <property type="entry name" value="Aldehyde Dehydrogenase, Chain A, domain 1"/>
    <property type="match status" value="1"/>
</dbReference>
<comment type="similarity">
    <text evidence="1">Belongs to the aldehyde dehydrogenase family.</text>
</comment>
<evidence type="ECO:0000256" key="3">
    <source>
        <dbReference type="ARBA" id="ARBA00023002"/>
    </source>
</evidence>
<organism evidence="5 6">
    <name type="scientific">Mycolicibacterium confluentis</name>
    <dbReference type="NCBI Taxonomy" id="28047"/>
    <lineage>
        <taxon>Bacteria</taxon>
        <taxon>Bacillati</taxon>
        <taxon>Actinomycetota</taxon>
        <taxon>Actinomycetes</taxon>
        <taxon>Mycobacteriales</taxon>
        <taxon>Mycobacteriaceae</taxon>
        <taxon>Mycolicibacterium</taxon>
    </lineage>
</organism>
<protein>
    <submittedName>
        <fullName evidence="5">Aldehyde dehydrogenase</fullName>
    </submittedName>
</protein>
<proteinExistence type="inferred from homology"/>
<dbReference type="FunFam" id="3.40.309.10:FF:000009">
    <property type="entry name" value="Aldehyde dehydrogenase A"/>
    <property type="match status" value="1"/>
</dbReference>
<dbReference type="Proteomes" id="UP000466931">
    <property type="component" value="Chromosome"/>
</dbReference>
<dbReference type="InterPro" id="IPR016162">
    <property type="entry name" value="Ald_DH_N"/>
</dbReference>
<reference evidence="5" key="1">
    <citation type="journal article" date="2019" name="Emerg. Microbes Infect.">
        <title>Comprehensive subspecies identification of 175 nontuberculous mycobacteria species based on 7547 genomic profiles.</title>
        <authorList>
            <person name="Matsumoto Y."/>
            <person name="Kinjo T."/>
            <person name="Motooka D."/>
            <person name="Nabeya D."/>
            <person name="Jung N."/>
            <person name="Uechi K."/>
            <person name="Horii T."/>
            <person name="Iida T."/>
            <person name="Fujita J."/>
            <person name="Nakamura S."/>
        </authorList>
    </citation>
    <scope>NUCLEOTIDE SEQUENCE [LARGE SCALE GENOMIC DNA]</scope>
    <source>
        <strain evidence="5">JCM 13671</strain>
    </source>
</reference>
<dbReference type="InterPro" id="IPR044148">
    <property type="entry name" value="ALDH_GabD1-like"/>
</dbReference>
<dbReference type="CDD" id="cd07100">
    <property type="entry name" value="ALDH_SSADH1_GabD1"/>
    <property type="match status" value="1"/>
</dbReference>
<dbReference type="Pfam" id="PF00171">
    <property type="entry name" value="Aldedh"/>
    <property type="match status" value="1"/>
</dbReference>
<dbReference type="InterPro" id="IPR016161">
    <property type="entry name" value="Ald_DH/histidinol_DH"/>
</dbReference>
<dbReference type="PANTHER" id="PTHR43217:SF1">
    <property type="entry name" value="SUCCINATE SEMIALDEHYDE DEHYDROGENASE [NAD(P)+] SAD"/>
    <property type="match status" value="1"/>
</dbReference>
<dbReference type="InterPro" id="IPR047110">
    <property type="entry name" value="GABD/Sad-like"/>
</dbReference>
<dbReference type="InterPro" id="IPR016163">
    <property type="entry name" value="Ald_DH_C"/>
</dbReference>
<dbReference type="AlphaFoldDB" id="A0A7I7Y6J0"/>
<dbReference type="PANTHER" id="PTHR43217">
    <property type="entry name" value="SUCCINATE SEMIALDEHYDE DEHYDROGENASE [NAD(P)+] SAD"/>
    <property type="match status" value="1"/>
</dbReference>
<name>A0A7I7Y6J0_9MYCO</name>
<evidence type="ECO:0000256" key="1">
    <source>
        <dbReference type="ARBA" id="ARBA00009986"/>
    </source>
</evidence>
<dbReference type="EMBL" id="AP022612">
    <property type="protein sequence ID" value="BBZ36914.1"/>
    <property type="molecule type" value="Genomic_DNA"/>
</dbReference>
<sequence length="469" mass="49820">MANVETTNPATEQQLASYTAMTDAQIDAAVDRAERAHREWATWTFEQRGTVIAAAAELLRREIEELALLITREMGKPVAESRAEVTKCANALDYYAENASQLLADTVYETAAERSWVSYEPLGVVLAVMPWNFPLWQVFRFAGPALMAGNAAVLKHSPNTTGAALEAQRIIEAAGAPAGLLTTLIVTENDVADVTARLIDDDRIAAVTLTGSERAGAAVGSCAGRSIKKSVLELGGSDPFIVLADADIETVVQHAVKARFLNAGQSCISPKRFIVDARVADDFIAGMQRSVSALTVGDPEDPATDIGPMARPDLRHLVAGQVAETLRAGADLIAGGNSVSDRTGWFFQPTLIADVRPGSPAYEEEIFGPVAAVLTFASDAEAVRIANATRFGLGSSVWGADLDRASHIGRQVVSGACFINAPVASDVRIPFGGAKRSGFGRELADAGIREFVNARTWWVNDDASARKGP</sequence>
<reference evidence="5" key="2">
    <citation type="submission" date="2020-02" db="EMBL/GenBank/DDBJ databases">
        <authorList>
            <person name="Matsumoto Y."/>
            <person name="Motooka D."/>
            <person name="Nakamura S."/>
        </authorList>
    </citation>
    <scope>NUCLEOTIDE SEQUENCE</scope>
    <source>
        <strain evidence="5">JCM 13671</strain>
    </source>
</reference>
<dbReference type="GO" id="GO:0004777">
    <property type="term" value="F:succinate-semialdehyde dehydrogenase (NAD+) activity"/>
    <property type="evidence" value="ECO:0007669"/>
    <property type="project" value="TreeGrafter"/>
</dbReference>
<keyword evidence="6" id="KW-1185">Reference proteome</keyword>
<dbReference type="InterPro" id="IPR015590">
    <property type="entry name" value="Aldehyde_DH_dom"/>
</dbReference>
<evidence type="ECO:0000256" key="2">
    <source>
        <dbReference type="ARBA" id="ARBA00022857"/>
    </source>
</evidence>
<feature type="domain" description="Aldehyde dehydrogenase" evidence="4">
    <location>
        <begin position="4"/>
        <end position="456"/>
    </location>
</feature>
<keyword evidence="3" id="KW-0560">Oxidoreductase</keyword>
<dbReference type="Gene3D" id="3.40.309.10">
    <property type="entry name" value="Aldehyde Dehydrogenase, Chain A, domain 2"/>
    <property type="match status" value="1"/>
</dbReference>